<feature type="transmembrane region" description="Helical" evidence="1">
    <location>
        <begin position="249"/>
        <end position="271"/>
    </location>
</feature>
<evidence type="ECO:0000313" key="2">
    <source>
        <dbReference type="EMBL" id="HIR92320.1"/>
    </source>
</evidence>
<keyword evidence="1" id="KW-0812">Transmembrane</keyword>
<evidence type="ECO:0000256" key="1">
    <source>
        <dbReference type="SAM" id="Phobius"/>
    </source>
</evidence>
<dbReference type="AlphaFoldDB" id="A0A9D1JF44"/>
<feature type="transmembrane region" description="Helical" evidence="1">
    <location>
        <begin position="142"/>
        <end position="163"/>
    </location>
</feature>
<accession>A0A9D1JF44</accession>
<comment type="caution">
    <text evidence="2">The sequence shown here is derived from an EMBL/GenBank/DDBJ whole genome shotgun (WGS) entry which is preliminary data.</text>
</comment>
<feature type="transmembrane region" description="Helical" evidence="1">
    <location>
        <begin position="115"/>
        <end position="136"/>
    </location>
</feature>
<evidence type="ECO:0000313" key="3">
    <source>
        <dbReference type="Proteomes" id="UP000886841"/>
    </source>
</evidence>
<name>A0A9D1JF44_9FIRM</name>
<evidence type="ECO:0008006" key="4">
    <source>
        <dbReference type="Google" id="ProtNLM"/>
    </source>
</evidence>
<keyword evidence="1" id="KW-1133">Transmembrane helix</keyword>
<feature type="transmembrane region" description="Helical" evidence="1">
    <location>
        <begin position="6"/>
        <end position="27"/>
    </location>
</feature>
<gene>
    <name evidence="2" type="ORF">IAB98_02715</name>
</gene>
<organism evidence="2 3">
    <name type="scientific">Candidatus Egerieimonas intestinavium</name>
    <dbReference type="NCBI Taxonomy" id="2840777"/>
    <lineage>
        <taxon>Bacteria</taxon>
        <taxon>Bacillati</taxon>
        <taxon>Bacillota</taxon>
        <taxon>Clostridia</taxon>
        <taxon>Lachnospirales</taxon>
        <taxon>Lachnospiraceae</taxon>
        <taxon>Lachnospiraceae incertae sedis</taxon>
        <taxon>Candidatus Egerieimonas</taxon>
    </lineage>
</organism>
<reference evidence="2" key="2">
    <citation type="journal article" date="2021" name="PeerJ">
        <title>Extensive microbial diversity within the chicken gut microbiome revealed by metagenomics and culture.</title>
        <authorList>
            <person name="Gilroy R."/>
            <person name="Ravi A."/>
            <person name="Getino M."/>
            <person name="Pursley I."/>
            <person name="Horton D.L."/>
            <person name="Alikhan N.F."/>
            <person name="Baker D."/>
            <person name="Gharbi K."/>
            <person name="Hall N."/>
            <person name="Watson M."/>
            <person name="Adriaenssens E.M."/>
            <person name="Foster-Nyarko E."/>
            <person name="Jarju S."/>
            <person name="Secka A."/>
            <person name="Antonio M."/>
            <person name="Oren A."/>
            <person name="Chaudhuri R.R."/>
            <person name="La Ragione R."/>
            <person name="Hildebrand F."/>
            <person name="Pallen M.J."/>
        </authorList>
    </citation>
    <scope>NUCLEOTIDE SEQUENCE</scope>
    <source>
        <strain evidence="2">ChiSxjej1B13-7041</strain>
    </source>
</reference>
<reference evidence="2" key="1">
    <citation type="submission" date="2020-10" db="EMBL/GenBank/DDBJ databases">
        <authorList>
            <person name="Gilroy R."/>
        </authorList>
    </citation>
    <scope>NUCLEOTIDE SEQUENCE</scope>
    <source>
        <strain evidence="2">ChiSxjej1B13-7041</strain>
    </source>
</reference>
<dbReference type="Proteomes" id="UP000886841">
    <property type="component" value="Unassembled WGS sequence"/>
</dbReference>
<dbReference type="EMBL" id="DVHU01000023">
    <property type="protein sequence ID" value="HIR92320.1"/>
    <property type="molecule type" value="Genomic_DNA"/>
</dbReference>
<proteinExistence type="predicted"/>
<keyword evidence="1" id="KW-0472">Membrane</keyword>
<sequence length="273" mass="30742">MFEGLTLENIFVVVIGVVIFVMGTTALRNQLRIKRAGNVREGVILRSKHIQKKDKDGYLIQNYYEVRVEFSEGGHKSQCTIRSVIEHQEGEKVLLVSEPLSKEKWKIHDVGNAPVFGPWVVILAGIIIASIPVVQLRYGQTAISVMLVAIMVLVGAAMVWRYVSDKRRDTTPIKATIVDVLKYQRGQKKKFSQPSIAYYPILKYEWKGQERTMRSHYNASTASAYKVGTEKTLYWDNARKCILERGPRIGILIGGIAFLAFSLLGIISTIVSL</sequence>
<protein>
    <recommendedName>
        <fullName evidence="4">DUF3592 domain-containing protein</fullName>
    </recommendedName>
</protein>